<dbReference type="RefSeq" id="WP_142813241.1">
    <property type="nucleotide sequence ID" value="NZ_CP036282.1"/>
</dbReference>
<proteinExistence type="predicted"/>
<keyword evidence="2" id="KW-1185">Reference proteome</keyword>
<evidence type="ECO:0000313" key="1">
    <source>
        <dbReference type="EMBL" id="QDL56021.1"/>
    </source>
</evidence>
<accession>A0A515ETP5</accession>
<dbReference type="Proteomes" id="UP000317365">
    <property type="component" value="Chromosome"/>
</dbReference>
<reference evidence="2" key="1">
    <citation type="submission" date="2019-02" db="EMBL/GenBank/DDBJ databases">
        <title>Complete genome sequence of Rhodoferax sp. Gr-4.</title>
        <authorList>
            <person name="Jin L."/>
        </authorList>
    </citation>
    <scope>NUCLEOTIDE SEQUENCE [LARGE SCALE GENOMIC DNA]</scope>
    <source>
        <strain evidence="2">Gr-4</strain>
    </source>
</reference>
<dbReference type="AlphaFoldDB" id="A0A515ETP5"/>
<dbReference type="KEGG" id="rhg:EXZ61_18565"/>
<gene>
    <name evidence="1" type="ORF">EXZ61_18565</name>
</gene>
<sequence length="115" mass="12916">MKRMCARLAMRWAVRYGQYPGSYHAFDGMSPVPAPTAYAALTEVDRVPRLGETTKAMYREWLEKPFPRAVAVSDKGALARGYGRTAMEYAITTCQKFGSPCRLYAVDDQVVWVSP</sequence>
<evidence type="ECO:0000313" key="2">
    <source>
        <dbReference type="Proteomes" id="UP000317365"/>
    </source>
</evidence>
<dbReference type="EMBL" id="CP036282">
    <property type="protein sequence ID" value="QDL56021.1"/>
    <property type="molecule type" value="Genomic_DNA"/>
</dbReference>
<organism evidence="1 2">
    <name type="scientific">Rhodoferax aquaticus</name>
    <dbReference type="NCBI Taxonomy" id="2527691"/>
    <lineage>
        <taxon>Bacteria</taxon>
        <taxon>Pseudomonadati</taxon>
        <taxon>Pseudomonadota</taxon>
        <taxon>Betaproteobacteria</taxon>
        <taxon>Burkholderiales</taxon>
        <taxon>Comamonadaceae</taxon>
        <taxon>Rhodoferax</taxon>
    </lineage>
</organism>
<name>A0A515ETP5_9BURK</name>
<protein>
    <submittedName>
        <fullName evidence="1">Uncharacterized protein</fullName>
    </submittedName>
</protein>
<reference evidence="2" key="2">
    <citation type="journal article" date="2020" name="Int. J. Syst. Evol. Microbiol.">
        <title>Genomic insights into a novel species Rhodoferax aquaticus sp. nov., isolated from freshwater.</title>
        <authorList>
            <person name="Li T."/>
            <person name="Zhuo Y."/>
            <person name="Jin C.Z."/>
            <person name="Wu X."/>
            <person name="Ko S.R."/>
            <person name="Jin F.J."/>
            <person name="Ahn C.Y."/>
            <person name="Oh H.M."/>
            <person name="Lee H.G."/>
            <person name="Jin L."/>
        </authorList>
    </citation>
    <scope>NUCLEOTIDE SEQUENCE [LARGE SCALE GENOMIC DNA]</scope>
    <source>
        <strain evidence="2">Gr-4</strain>
    </source>
</reference>